<gene>
    <name evidence="4" type="ORF">FZC85_19040</name>
</gene>
<dbReference type="OrthoDB" id="46888at2"/>
<dbReference type="InterPro" id="IPR050680">
    <property type="entry name" value="YpeA/RimI_acetyltransf"/>
</dbReference>
<dbReference type="CDD" id="cd04301">
    <property type="entry name" value="NAT_SF"/>
    <property type="match status" value="1"/>
</dbReference>
<dbReference type="RefSeq" id="WP_148970580.1">
    <property type="nucleotide sequence ID" value="NZ_JBNIKW010000008.1"/>
</dbReference>
<keyword evidence="2" id="KW-0012">Acyltransferase</keyword>
<dbReference type="AlphaFoldDB" id="A0A5D4TMU0"/>
<evidence type="ECO:0000259" key="3">
    <source>
        <dbReference type="PROSITE" id="PS51186"/>
    </source>
</evidence>
<dbReference type="Gene3D" id="3.40.630.30">
    <property type="match status" value="1"/>
</dbReference>
<evidence type="ECO:0000256" key="1">
    <source>
        <dbReference type="ARBA" id="ARBA00022679"/>
    </source>
</evidence>
<evidence type="ECO:0000313" key="5">
    <source>
        <dbReference type="Proteomes" id="UP000324269"/>
    </source>
</evidence>
<dbReference type="SUPFAM" id="SSF55729">
    <property type="entry name" value="Acyl-CoA N-acyltransferases (Nat)"/>
    <property type="match status" value="1"/>
</dbReference>
<evidence type="ECO:0000313" key="4">
    <source>
        <dbReference type="EMBL" id="TYS82573.1"/>
    </source>
</evidence>
<accession>A0A5D4TMU0</accession>
<organism evidence="4 5">
    <name type="scientific">Rossellomorea aquimaris</name>
    <dbReference type="NCBI Taxonomy" id="189382"/>
    <lineage>
        <taxon>Bacteria</taxon>
        <taxon>Bacillati</taxon>
        <taxon>Bacillota</taxon>
        <taxon>Bacilli</taxon>
        <taxon>Bacillales</taxon>
        <taxon>Bacillaceae</taxon>
        <taxon>Rossellomorea</taxon>
    </lineage>
</organism>
<dbReference type="EMBL" id="VTEZ01000007">
    <property type="protein sequence ID" value="TYS82573.1"/>
    <property type="molecule type" value="Genomic_DNA"/>
</dbReference>
<comment type="caution">
    <text evidence="4">The sequence shown here is derived from an EMBL/GenBank/DDBJ whole genome shotgun (WGS) entry which is preliminary data.</text>
</comment>
<proteinExistence type="predicted"/>
<feature type="domain" description="N-acetyltransferase" evidence="3">
    <location>
        <begin position="25"/>
        <end position="179"/>
    </location>
</feature>
<dbReference type="PANTHER" id="PTHR43420:SF47">
    <property type="entry name" value="N-ACETYLTRANSFERASE DOMAIN-CONTAINING PROTEIN"/>
    <property type="match status" value="1"/>
</dbReference>
<dbReference type="GO" id="GO:0016747">
    <property type="term" value="F:acyltransferase activity, transferring groups other than amino-acyl groups"/>
    <property type="evidence" value="ECO:0007669"/>
    <property type="project" value="InterPro"/>
</dbReference>
<dbReference type="Proteomes" id="UP000324269">
    <property type="component" value="Unassembled WGS sequence"/>
</dbReference>
<reference evidence="4 5" key="1">
    <citation type="submission" date="2019-08" db="EMBL/GenBank/DDBJ databases">
        <title>Bacillus genomes from the desert of Cuatro Cienegas, Coahuila.</title>
        <authorList>
            <person name="Olmedo-Alvarez G."/>
        </authorList>
    </citation>
    <scope>NUCLEOTIDE SEQUENCE [LARGE SCALE GENOMIC DNA]</scope>
    <source>
        <strain evidence="4 5">CH87b_3T</strain>
    </source>
</reference>
<sequence>MLTIRQIHKKDFPFGKKVYYTYTSQKYYQLHSEKAENGWSFCLKEETFETPFVKELEEEIFEPYKEGSEVYLADWDGEEAAIMVIQEMGWNHTLLIHDLYVKSGFQRLGIGNSLIAAAKKRANELNVRSIMLETQTSNYPAVQFYLRNDFDMIGFNTISYSNDDVKNKEVRIEMAYLPEERK</sequence>
<dbReference type="PANTHER" id="PTHR43420">
    <property type="entry name" value="ACETYLTRANSFERASE"/>
    <property type="match status" value="1"/>
</dbReference>
<dbReference type="InterPro" id="IPR016181">
    <property type="entry name" value="Acyl_CoA_acyltransferase"/>
</dbReference>
<dbReference type="PROSITE" id="PS51186">
    <property type="entry name" value="GNAT"/>
    <property type="match status" value="1"/>
</dbReference>
<dbReference type="Pfam" id="PF00583">
    <property type="entry name" value="Acetyltransf_1"/>
    <property type="match status" value="1"/>
</dbReference>
<evidence type="ECO:0000256" key="2">
    <source>
        <dbReference type="ARBA" id="ARBA00023315"/>
    </source>
</evidence>
<dbReference type="InterPro" id="IPR000182">
    <property type="entry name" value="GNAT_dom"/>
</dbReference>
<keyword evidence="1 4" id="KW-0808">Transferase</keyword>
<name>A0A5D4TMU0_9BACI</name>
<protein>
    <submittedName>
        <fullName evidence="4">GNAT family N-acetyltransferase</fullName>
    </submittedName>
</protein>